<reference evidence="1" key="1">
    <citation type="submission" date="2023-11" db="EMBL/GenBank/DDBJ databases">
        <authorList>
            <person name="Poullet M."/>
        </authorList>
    </citation>
    <scope>NUCLEOTIDE SEQUENCE</scope>
    <source>
        <strain evidence="1">E1834</strain>
    </source>
</reference>
<protein>
    <submittedName>
        <fullName evidence="1">Uncharacterized protein</fullName>
    </submittedName>
</protein>
<accession>A0ACB1A1C8</accession>
<organism evidence="1 2">
    <name type="scientific">Meloidogyne enterolobii</name>
    <name type="common">Root-knot nematode worm</name>
    <name type="synonym">Meloidogyne mayaguensis</name>
    <dbReference type="NCBI Taxonomy" id="390850"/>
    <lineage>
        <taxon>Eukaryota</taxon>
        <taxon>Metazoa</taxon>
        <taxon>Ecdysozoa</taxon>
        <taxon>Nematoda</taxon>
        <taxon>Chromadorea</taxon>
        <taxon>Rhabditida</taxon>
        <taxon>Tylenchina</taxon>
        <taxon>Tylenchomorpha</taxon>
        <taxon>Tylenchoidea</taxon>
        <taxon>Meloidogynidae</taxon>
        <taxon>Meloidogyninae</taxon>
        <taxon>Meloidogyne</taxon>
    </lineage>
</organism>
<name>A0ACB1A1C8_MELEN</name>
<dbReference type="EMBL" id="CAVMJV010000053">
    <property type="protein sequence ID" value="CAK5084203.1"/>
    <property type="molecule type" value="Genomic_DNA"/>
</dbReference>
<sequence length="490" mass="55220">MKMIKFTTGYLKDDCKLGECINNAAVYQDGFSNLMPFAYSKNNKDIEKYVNNSFHDDKAANCDRDRCVGGKCMKDTFLEVSWSKCNGNVYAHTHLIGEVKEGNDQIEERKGGDKTTFNLEIYNSTSFKMEFSPLIESFFETKEILCAPTDNAIVQPTTWKIKNGDGDLKDKHLLVFHLLPKTATRMYNKKGFTKFGKEKPNCNLFIHFDRKIYEFLEVDPRTTTTSTTTTATTTTTNPDTASTKATGTTSTSGTQQETTTKAATTTTAATKERWIWIIGIVVVFSVCVLIGIGAYHGYTIYEDQQKIKQEAEKQEAEDQLQRTYWLNAGDDAAIEDQNNKRVISDMPSLEDQFVNEIYDRMKKEGLENAAKNKKMLFELYLPALKDKGFEIVGTFNEWKKKSGLIQGKGETWKEFNAKVQKTIAKRKEKGEAIEECIEIHSFLEAEKVKKGKKDKTPKDSASKADASKSKQSSTASNMESEAKKRGGVAV</sequence>
<gene>
    <name evidence="1" type="ORF">MENTE1834_LOCUS31590</name>
</gene>
<evidence type="ECO:0000313" key="1">
    <source>
        <dbReference type="EMBL" id="CAK5084203.1"/>
    </source>
</evidence>
<proteinExistence type="predicted"/>
<comment type="caution">
    <text evidence="1">The sequence shown here is derived from an EMBL/GenBank/DDBJ whole genome shotgun (WGS) entry which is preliminary data.</text>
</comment>
<evidence type="ECO:0000313" key="2">
    <source>
        <dbReference type="Proteomes" id="UP001497535"/>
    </source>
</evidence>
<keyword evidence="2" id="KW-1185">Reference proteome</keyword>
<dbReference type="Proteomes" id="UP001497535">
    <property type="component" value="Unassembled WGS sequence"/>
</dbReference>